<dbReference type="EMBL" id="JABSTV010001248">
    <property type="protein sequence ID" value="KAH7968715.1"/>
    <property type="molecule type" value="Genomic_DNA"/>
</dbReference>
<proteinExistence type="predicted"/>
<evidence type="ECO:0000256" key="2">
    <source>
        <dbReference type="SAM" id="Phobius"/>
    </source>
</evidence>
<name>A0A9D4T257_RHISA</name>
<dbReference type="PANTHER" id="PTHR47526:SF4">
    <property type="entry name" value="SWIM-TYPE DOMAIN-CONTAINING PROTEIN"/>
    <property type="match status" value="1"/>
</dbReference>
<evidence type="ECO:0000313" key="4">
    <source>
        <dbReference type="Proteomes" id="UP000821837"/>
    </source>
</evidence>
<accession>A0A9D4T257</accession>
<keyword evidence="4" id="KW-1185">Reference proteome</keyword>
<sequence>MSSAASRGPLMSSYYSDLIGSARIRYEEKVQMCDGIDPYTLRPHADTTTDVNTLPEVTHGDIVNYLVYSSSFATLQEMKAFKSLEAHNYFTSGWVKSLSTKRLQEGKVVLLGEINHSQRLGEHPLKVWVLCKADGIVLTAHCTCMSGVSLVSAGSRTEAPASPLRVPEARISGSNSAQDGGGLLRIARDDSFWPPRPPSRGDAAFASPSRAATGAQSVASPSALRVSQPGSIYVEIETESTSQGNESAPLLQGIEMRSDLPLRVIFVAFHAKTDSVWPRVGKSGSRSSSRSRRSRAARPPSSKLERNTASYWVLGLTIVCLVSASALLMTLMNRGYLGALANSTASPTTAHPRVLQTDEPLPGDPNFKAMHISMASG</sequence>
<dbReference type="AlphaFoldDB" id="A0A9D4T257"/>
<dbReference type="VEuPathDB" id="VectorBase:RSAN_040366"/>
<keyword evidence="2" id="KW-0472">Membrane</keyword>
<dbReference type="Proteomes" id="UP000821837">
    <property type="component" value="Unassembled WGS sequence"/>
</dbReference>
<keyword evidence="2" id="KW-0812">Transmembrane</keyword>
<protein>
    <submittedName>
        <fullName evidence="3">Uncharacterized protein</fullName>
    </submittedName>
</protein>
<feature type="transmembrane region" description="Helical" evidence="2">
    <location>
        <begin position="309"/>
        <end position="331"/>
    </location>
</feature>
<evidence type="ECO:0000313" key="3">
    <source>
        <dbReference type="EMBL" id="KAH7968715.1"/>
    </source>
</evidence>
<feature type="region of interest" description="Disordered" evidence="1">
    <location>
        <begin position="277"/>
        <end position="302"/>
    </location>
</feature>
<organism evidence="3 4">
    <name type="scientific">Rhipicephalus sanguineus</name>
    <name type="common">Brown dog tick</name>
    <name type="synonym">Ixodes sanguineus</name>
    <dbReference type="NCBI Taxonomy" id="34632"/>
    <lineage>
        <taxon>Eukaryota</taxon>
        <taxon>Metazoa</taxon>
        <taxon>Ecdysozoa</taxon>
        <taxon>Arthropoda</taxon>
        <taxon>Chelicerata</taxon>
        <taxon>Arachnida</taxon>
        <taxon>Acari</taxon>
        <taxon>Parasitiformes</taxon>
        <taxon>Ixodida</taxon>
        <taxon>Ixodoidea</taxon>
        <taxon>Ixodidae</taxon>
        <taxon>Rhipicephalinae</taxon>
        <taxon>Rhipicephalus</taxon>
        <taxon>Rhipicephalus</taxon>
    </lineage>
</organism>
<feature type="region of interest" description="Disordered" evidence="1">
    <location>
        <begin position="189"/>
        <end position="221"/>
    </location>
</feature>
<dbReference type="PANTHER" id="PTHR47526">
    <property type="entry name" value="ATP-DEPENDENT DNA HELICASE"/>
    <property type="match status" value="1"/>
</dbReference>
<comment type="caution">
    <text evidence="3">The sequence shown here is derived from an EMBL/GenBank/DDBJ whole genome shotgun (WGS) entry which is preliminary data.</text>
</comment>
<gene>
    <name evidence="3" type="ORF">HPB52_010796</name>
</gene>
<reference evidence="3" key="1">
    <citation type="journal article" date="2020" name="Cell">
        <title>Large-Scale Comparative Analyses of Tick Genomes Elucidate Their Genetic Diversity and Vector Capacities.</title>
        <authorList>
            <consortium name="Tick Genome and Microbiome Consortium (TIGMIC)"/>
            <person name="Jia N."/>
            <person name="Wang J."/>
            <person name="Shi W."/>
            <person name="Du L."/>
            <person name="Sun Y."/>
            <person name="Zhan W."/>
            <person name="Jiang J.F."/>
            <person name="Wang Q."/>
            <person name="Zhang B."/>
            <person name="Ji P."/>
            <person name="Bell-Sakyi L."/>
            <person name="Cui X.M."/>
            <person name="Yuan T.T."/>
            <person name="Jiang B.G."/>
            <person name="Yang W.F."/>
            <person name="Lam T.T."/>
            <person name="Chang Q.C."/>
            <person name="Ding S.J."/>
            <person name="Wang X.J."/>
            <person name="Zhu J.G."/>
            <person name="Ruan X.D."/>
            <person name="Zhao L."/>
            <person name="Wei J.T."/>
            <person name="Ye R.Z."/>
            <person name="Que T.C."/>
            <person name="Du C.H."/>
            <person name="Zhou Y.H."/>
            <person name="Cheng J.X."/>
            <person name="Dai P.F."/>
            <person name="Guo W.B."/>
            <person name="Han X.H."/>
            <person name="Huang E.J."/>
            <person name="Li L.F."/>
            <person name="Wei W."/>
            <person name="Gao Y.C."/>
            <person name="Liu J.Z."/>
            <person name="Shao H.Z."/>
            <person name="Wang X."/>
            <person name="Wang C.C."/>
            <person name="Yang T.C."/>
            <person name="Huo Q.B."/>
            <person name="Li W."/>
            <person name="Chen H.Y."/>
            <person name="Chen S.E."/>
            <person name="Zhou L.G."/>
            <person name="Ni X.B."/>
            <person name="Tian J.H."/>
            <person name="Sheng Y."/>
            <person name="Liu T."/>
            <person name="Pan Y.S."/>
            <person name="Xia L.Y."/>
            <person name="Li J."/>
            <person name="Zhao F."/>
            <person name="Cao W.C."/>
        </authorList>
    </citation>
    <scope>NUCLEOTIDE SEQUENCE</scope>
    <source>
        <strain evidence="3">Rsan-2018</strain>
    </source>
</reference>
<evidence type="ECO:0000256" key="1">
    <source>
        <dbReference type="SAM" id="MobiDB-lite"/>
    </source>
</evidence>
<keyword evidence="2" id="KW-1133">Transmembrane helix</keyword>
<reference evidence="3" key="2">
    <citation type="submission" date="2021-09" db="EMBL/GenBank/DDBJ databases">
        <authorList>
            <person name="Jia N."/>
            <person name="Wang J."/>
            <person name="Shi W."/>
            <person name="Du L."/>
            <person name="Sun Y."/>
            <person name="Zhan W."/>
            <person name="Jiang J."/>
            <person name="Wang Q."/>
            <person name="Zhang B."/>
            <person name="Ji P."/>
            <person name="Sakyi L.B."/>
            <person name="Cui X."/>
            <person name="Yuan T."/>
            <person name="Jiang B."/>
            <person name="Yang W."/>
            <person name="Lam T.T.-Y."/>
            <person name="Chang Q."/>
            <person name="Ding S."/>
            <person name="Wang X."/>
            <person name="Zhu J."/>
            <person name="Ruan X."/>
            <person name="Zhao L."/>
            <person name="Wei J."/>
            <person name="Que T."/>
            <person name="Du C."/>
            <person name="Cheng J."/>
            <person name="Dai P."/>
            <person name="Han X."/>
            <person name="Huang E."/>
            <person name="Gao Y."/>
            <person name="Liu J."/>
            <person name="Shao H."/>
            <person name="Ye R."/>
            <person name="Li L."/>
            <person name="Wei W."/>
            <person name="Wang X."/>
            <person name="Wang C."/>
            <person name="Huo Q."/>
            <person name="Li W."/>
            <person name="Guo W."/>
            <person name="Chen H."/>
            <person name="Chen S."/>
            <person name="Zhou L."/>
            <person name="Zhou L."/>
            <person name="Ni X."/>
            <person name="Tian J."/>
            <person name="Zhou Y."/>
            <person name="Sheng Y."/>
            <person name="Liu T."/>
            <person name="Pan Y."/>
            <person name="Xia L."/>
            <person name="Li J."/>
            <person name="Zhao F."/>
            <person name="Cao W."/>
        </authorList>
    </citation>
    <scope>NUCLEOTIDE SEQUENCE</scope>
    <source>
        <strain evidence="3">Rsan-2018</strain>
        <tissue evidence="3">Larvae</tissue>
    </source>
</reference>